<keyword evidence="2 3" id="KW-0560">Oxidoreductase</keyword>
<organism evidence="9 10">
    <name type="scientific">Candidatus Komeilibacteria bacterium RIFCSPLOWO2_02_FULL_48_11</name>
    <dbReference type="NCBI Taxonomy" id="1798553"/>
    <lineage>
        <taxon>Bacteria</taxon>
        <taxon>Candidatus Komeiliibacteriota</taxon>
    </lineage>
</organism>
<dbReference type="PRINTS" id="PR00082">
    <property type="entry name" value="GLFDHDRGNASE"/>
</dbReference>
<sequence>MSAFENAMRQLDIAAEKLGLDSSVVDKLKQPDNIFEFDVPVRMSAKGGSASGRDDGSEKIFHGYRVQFNNARGPYKGGIRYHPQVDLDEVKALAFWMAIKTAVVDIPMGGGKGGIEVNPKELSLAELERLSREWVRKMYEHIGPKVDVPAPDVNTTPQIMAWMADEYAKLTGDTTGATFTGKPLDKGGSEGREAATGQGGFYVLDEIIKKLSLNPTDTRVIVQGIGNVGYHFAQLARQGGYKIVGLSDSKGGIYNPNGLDPEEVMRVKKEKGSVINVDGVEKVGGLAILQKECDVLVPAALENQITADNAARVKAKVILEMANGPTTPEADKILHDKGISVVPDVLANAGGVTVSYFEWEQNLKNEHWTEAEVLAKLEPIMRESFRAVWDTHEEHGVDLRTAAFMLAVKRIVEAMK</sequence>
<evidence type="ECO:0000313" key="9">
    <source>
        <dbReference type="EMBL" id="OGY91090.1"/>
    </source>
</evidence>
<protein>
    <recommendedName>
        <fullName evidence="3">Glutamate dehydrogenase</fullName>
    </recommendedName>
</protein>
<dbReference type="GO" id="GO:0006538">
    <property type="term" value="P:L-glutamate catabolic process"/>
    <property type="evidence" value="ECO:0007669"/>
    <property type="project" value="TreeGrafter"/>
</dbReference>
<feature type="binding site" evidence="5">
    <location>
        <position position="227"/>
    </location>
    <ligand>
        <name>NAD(+)</name>
        <dbReference type="ChEBI" id="CHEBI:57540"/>
    </ligand>
</feature>
<feature type="domain" description="Glutamate/phenylalanine/leucine/valine/L-tryptophan dehydrogenase C-terminal" evidence="8">
    <location>
        <begin position="189"/>
        <end position="416"/>
    </location>
</feature>
<dbReference type="InterPro" id="IPR046346">
    <property type="entry name" value="Aminoacid_DH-like_N_sf"/>
</dbReference>
<comment type="caution">
    <text evidence="9">The sequence shown here is derived from an EMBL/GenBank/DDBJ whole genome shotgun (WGS) entry which is preliminary data.</text>
</comment>
<dbReference type="PANTHER" id="PTHR11606">
    <property type="entry name" value="GLUTAMATE DEHYDROGENASE"/>
    <property type="match status" value="1"/>
</dbReference>
<dbReference type="InterPro" id="IPR006096">
    <property type="entry name" value="Glu/Leu/Phe/Val/Trp_DH_C"/>
</dbReference>
<evidence type="ECO:0000256" key="5">
    <source>
        <dbReference type="PIRSR" id="PIRSR000185-2"/>
    </source>
</evidence>
<dbReference type="Gene3D" id="3.40.50.10860">
    <property type="entry name" value="Leucine Dehydrogenase, chain A, domain 1"/>
    <property type="match status" value="1"/>
</dbReference>
<dbReference type="InterPro" id="IPR006095">
    <property type="entry name" value="Glu/Leu/Phe/Val/Trp_DH"/>
</dbReference>
<dbReference type="SUPFAM" id="SSF53223">
    <property type="entry name" value="Aminoacid dehydrogenase-like, N-terminal domain"/>
    <property type="match status" value="1"/>
</dbReference>
<dbReference type="InterPro" id="IPR014362">
    <property type="entry name" value="Glu_DH"/>
</dbReference>
<feature type="binding site" evidence="5">
    <location>
        <position position="355"/>
    </location>
    <ligand>
        <name>substrate</name>
    </ligand>
</feature>
<dbReference type="InterPro" id="IPR036291">
    <property type="entry name" value="NAD(P)-bd_dom_sf"/>
</dbReference>
<feature type="active site" description="Proton donor" evidence="4">
    <location>
        <position position="112"/>
    </location>
</feature>
<evidence type="ECO:0000256" key="3">
    <source>
        <dbReference type="PIRNR" id="PIRNR000185"/>
    </source>
</evidence>
<dbReference type="Gene3D" id="1.10.8.1210">
    <property type="match status" value="1"/>
</dbReference>
<dbReference type="InterPro" id="IPR006097">
    <property type="entry name" value="Glu/Leu/Phe/Val/Trp_DH_dimer"/>
</dbReference>
<dbReference type="SUPFAM" id="SSF51735">
    <property type="entry name" value="NAD(P)-binding Rossmann-fold domains"/>
    <property type="match status" value="1"/>
</dbReference>
<evidence type="ECO:0000256" key="7">
    <source>
        <dbReference type="RuleBase" id="RU004417"/>
    </source>
</evidence>
<evidence type="ECO:0000256" key="2">
    <source>
        <dbReference type="ARBA" id="ARBA00023002"/>
    </source>
</evidence>
<dbReference type="GO" id="GO:0000166">
    <property type="term" value="F:nucleotide binding"/>
    <property type="evidence" value="ECO:0007669"/>
    <property type="project" value="UniProtKB-KW"/>
</dbReference>
<keyword evidence="5" id="KW-0547">Nucleotide-binding</keyword>
<feature type="binding site" evidence="5">
    <location>
        <position position="76"/>
    </location>
    <ligand>
        <name>substrate</name>
    </ligand>
</feature>
<dbReference type="Proteomes" id="UP000178109">
    <property type="component" value="Unassembled WGS sequence"/>
</dbReference>
<feature type="binding site" evidence="5">
    <location>
        <position position="196"/>
    </location>
    <ligand>
        <name>NAD(+)</name>
        <dbReference type="ChEBI" id="CHEBI:57540"/>
    </ligand>
</feature>
<evidence type="ECO:0000313" key="10">
    <source>
        <dbReference type="Proteomes" id="UP000178109"/>
    </source>
</evidence>
<dbReference type="EMBL" id="MHKO01000053">
    <property type="protein sequence ID" value="OGY91090.1"/>
    <property type="molecule type" value="Genomic_DNA"/>
</dbReference>
<evidence type="ECO:0000256" key="4">
    <source>
        <dbReference type="PIRSR" id="PIRSR000185-1"/>
    </source>
</evidence>
<evidence type="ECO:0000259" key="8">
    <source>
        <dbReference type="SMART" id="SM00839"/>
    </source>
</evidence>
<dbReference type="GO" id="GO:0004352">
    <property type="term" value="F:glutamate dehydrogenase (NAD+) activity"/>
    <property type="evidence" value="ECO:0007669"/>
    <property type="project" value="TreeGrafter"/>
</dbReference>
<dbReference type="AlphaFoldDB" id="A0A1G2BRT6"/>
<dbReference type="Pfam" id="PF00208">
    <property type="entry name" value="ELFV_dehydrog"/>
    <property type="match status" value="1"/>
</dbReference>
<dbReference type="Gene3D" id="3.40.50.720">
    <property type="entry name" value="NAD(P)-binding Rossmann-like Domain"/>
    <property type="match status" value="1"/>
</dbReference>
<reference evidence="9 10" key="1">
    <citation type="journal article" date="2016" name="Nat. Commun.">
        <title>Thousands of microbial genomes shed light on interconnected biogeochemical processes in an aquifer system.</title>
        <authorList>
            <person name="Anantharaman K."/>
            <person name="Brown C.T."/>
            <person name="Hug L.A."/>
            <person name="Sharon I."/>
            <person name="Castelle C.J."/>
            <person name="Probst A.J."/>
            <person name="Thomas B.C."/>
            <person name="Singh A."/>
            <person name="Wilkins M.J."/>
            <person name="Karaoz U."/>
            <person name="Brodie E.L."/>
            <person name="Williams K.H."/>
            <person name="Hubbard S.S."/>
            <person name="Banfield J.F."/>
        </authorList>
    </citation>
    <scope>NUCLEOTIDE SEQUENCE [LARGE SCALE GENOMIC DNA]</scope>
</reference>
<dbReference type="STRING" id="1798553.A3H70_04340"/>
<dbReference type="InterPro" id="IPR033922">
    <property type="entry name" value="NAD_bind_Glu_DH"/>
</dbReference>
<evidence type="ECO:0000256" key="6">
    <source>
        <dbReference type="PIRSR" id="PIRSR000185-3"/>
    </source>
</evidence>
<feature type="site" description="Important for catalysis" evidence="6">
    <location>
        <position position="152"/>
    </location>
</feature>
<dbReference type="Pfam" id="PF02812">
    <property type="entry name" value="ELFV_dehydrog_N"/>
    <property type="match status" value="1"/>
</dbReference>
<dbReference type="CDD" id="cd01076">
    <property type="entry name" value="NAD_bind_1_Glu_DH"/>
    <property type="match status" value="1"/>
</dbReference>
<comment type="similarity">
    <text evidence="1 3 7">Belongs to the Glu/Leu/Phe/Val dehydrogenases family.</text>
</comment>
<accession>A0A1G2BRT6</accession>
<dbReference type="PIRSF" id="PIRSF000185">
    <property type="entry name" value="Glu_DH"/>
    <property type="match status" value="1"/>
</dbReference>
<keyword evidence="5" id="KW-0520">NAD</keyword>
<dbReference type="SMART" id="SM00839">
    <property type="entry name" value="ELFV_dehydrog"/>
    <property type="match status" value="1"/>
</dbReference>
<dbReference type="PROSITE" id="PS00074">
    <property type="entry name" value="GLFV_DEHYDROGENASE"/>
    <property type="match status" value="1"/>
</dbReference>
<name>A0A1G2BRT6_9BACT</name>
<evidence type="ECO:0000256" key="1">
    <source>
        <dbReference type="ARBA" id="ARBA00006382"/>
    </source>
</evidence>
<proteinExistence type="inferred from homology"/>
<feature type="binding site" evidence="5">
    <location>
        <position position="100"/>
    </location>
    <ligand>
        <name>substrate</name>
    </ligand>
</feature>
<dbReference type="PANTHER" id="PTHR11606:SF13">
    <property type="entry name" value="GLUTAMATE DEHYDROGENASE 1, MITOCHONDRIAL"/>
    <property type="match status" value="1"/>
</dbReference>
<gene>
    <name evidence="9" type="ORF">A3H70_04340</name>
</gene>
<dbReference type="InterPro" id="IPR033524">
    <property type="entry name" value="Glu/Leu/Phe/Val_DH_AS"/>
</dbReference>